<dbReference type="Gene3D" id="2.60.120.200">
    <property type="match status" value="1"/>
</dbReference>
<evidence type="ECO:0000259" key="3">
    <source>
        <dbReference type="Pfam" id="PF07635"/>
    </source>
</evidence>
<feature type="domain" description="Cytochrome C Planctomycete-type" evidence="3">
    <location>
        <begin position="59"/>
        <end position="121"/>
    </location>
</feature>
<evidence type="ECO:0000259" key="2">
    <source>
        <dbReference type="Pfam" id="PF07587"/>
    </source>
</evidence>
<dbReference type="InterPro" id="IPR022655">
    <property type="entry name" value="DUF1553"/>
</dbReference>
<dbReference type="RefSeq" id="WP_120712950.1">
    <property type="nucleotide sequence ID" value="NZ_RBCJ01000003.1"/>
</dbReference>
<keyword evidence="5" id="KW-1185">Reference proteome</keyword>
<organism evidence="4 5">
    <name type="scientific">Ulvibacterium marinum</name>
    <dbReference type="NCBI Taxonomy" id="2419782"/>
    <lineage>
        <taxon>Bacteria</taxon>
        <taxon>Pseudomonadati</taxon>
        <taxon>Bacteroidota</taxon>
        <taxon>Flavobacteriia</taxon>
        <taxon>Flavobacteriales</taxon>
        <taxon>Flavobacteriaceae</taxon>
        <taxon>Ulvibacterium</taxon>
    </lineage>
</organism>
<dbReference type="GO" id="GO:0020037">
    <property type="term" value="F:heme binding"/>
    <property type="evidence" value="ECO:0007669"/>
    <property type="project" value="InterPro"/>
</dbReference>
<dbReference type="OrthoDB" id="1281073at2"/>
<evidence type="ECO:0000313" key="5">
    <source>
        <dbReference type="Proteomes" id="UP000276603"/>
    </source>
</evidence>
<dbReference type="Pfam" id="PF07583">
    <property type="entry name" value="PSCyt2"/>
    <property type="match status" value="1"/>
</dbReference>
<dbReference type="InterPro" id="IPR011429">
    <property type="entry name" value="Cyt_c_Planctomycete-type"/>
</dbReference>
<dbReference type="InterPro" id="IPR036909">
    <property type="entry name" value="Cyt_c-like_dom_sf"/>
</dbReference>
<dbReference type="Proteomes" id="UP000276603">
    <property type="component" value="Unassembled WGS sequence"/>
</dbReference>
<dbReference type="PROSITE" id="PS51257">
    <property type="entry name" value="PROKAR_LIPOPROTEIN"/>
    <property type="match status" value="1"/>
</dbReference>
<dbReference type="Pfam" id="PF07635">
    <property type="entry name" value="PSCyt1"/>
    <property type="match status" value="1"/>
</dbReference>
<feature type="domain" description="DUF1549" evidence="1">
    <location>
        <begin position="169"/>
        <end position="374"/>
    </location>
</feature>
<dbReference type="GO" id="GO:0009055">
    <property type="term" value="F:electron transfer activity"/>
    <property type="evidence" value="ECO:0007669"/>
    <property type="project" value="InterPro"/>
</dbReference>
<dbReference type="PANTHER" id="PTHR35889:SF3">
    <property type="entry name" value="F-BOX DOMAIN-CONTAINING PROTEIN"/>
    <property type="match status" value="1"/>
</dbReference>
<dbReference type="EMBL" id="RBCJ01000003">
    <property type="protein sequence ID" value="RKN80141.1"/>
    <property type="molecule type" value="Genomic_DNA"/>
</dbReference>
<dbReference type="PANTHER" id="PTHR35889">
    <property type="entry name" value="CYCLOINULO-OLIGOSACCHARIDE FRUCTANOTRANSFERASE-RELATED"/>
    <property type="match status" value="1"/>
</dbReference>
<evidence type="ECO:0000313" key="4">
    <source>
        <dbReference type="EMBL" id="RKN80141.1"/>
    </source>
</evidence>
<dbReference type="GO" id="GO:0005975">
    <property type="term" value="P:carbohydrate metabolic process"/>
    <property type="evidence" value="ECO:0007669"/>
    <property type="project" value="UniProtKB-ARBA"/>
</dbReference>
<evidence type="ECO:0000259" key="1">
    <source>
        <dbReference type="Pfam" id="PF07583"/>
    </source>
</evidence>
<dbReference type="AlphaFoldDB" id="A0A3B0C5Q7"/>
<proteinExistence type="predicted"/>
<protein>
    <submittedName>
        <fullName evidence="4">DUF1553 domain-containing protein</fullName>
    </submittedName>
</protein>
<dbReference type="InterPro" id="IPR011444">
    <property type="entry name" value="DUF1549"/>
</dbReference>
<dbReference type="Pfam" id="PF07587">
    <property type="entry name" value="PSD1"/>
    <property type="match status" value="1"/>
</dbReference>
<dbReference type="GO" id="GO:0004553">
    <property type="term" value="F:hydrolase activity, hydrolyzing O-glycosyl compounds"/>
    <property type="evidence" value="ECO:0007669"/>
    <property type="project" value="UniProtKB-ARBA"/>
</dbReference>
<comment type="caution">
    <text evidence="4">The sequence shown here is derived from an EMBL/GenBank/DDBJ whole genome shotgun (WGS) entry which is preliminary data.</text>
</comment>
<accession>A0A3B0C5Q7</accession>
<dbReference type="SUPFAM" id="SSF49899">
    <property type="entry name" value="Concanavalin A-like lectins/glucanases"/>
    <property type="match status" value="1"/>
</dbReference>
<name>A0A3B0C5Q7_9FLAO</name>
<dbReference type="InterPro" id="IPR013320">
    <property type="entry name" value="ConA-like_dom_sf"/>
</dbReference>
<reference evidence="4 5" key="1">
    <citation type="submission" date="2018-10" db="EMBL/GenBank/DDBJ databases">
        <title>Ulvibacterium marinum gen. nov., sp. nov., a novel marine bacterium of the family Flavobacteriaceae, isolated from a culture of the green alga Ulva prolifera.</title>
        <authorList>
            <person name="Zhang Z."/>
        </authorList>
    </citation>
    <scope>NUCLEOTIDE SEQUENCE [LARGE SCALE GENOMIC DNA]</scope>
    <source>
        <strain evidence="4 5">CCMM003</strain>
    </source>
</reference>
<dbReference type="SUPFAM" id="SSF46626">
    <property type="entry name" value="Cytochrome c"/>
    <property type="match status" value="1"/>
</dbReference>
<sequence length="1096" mass="125494">MKYVKEIHQGKAYILLLFLGVLVIGCGVDKPREVELAEAKLPKVIDFNYHIKPILSDRCFACHGPDKNNQKASLRLDIADSAYAALHSGAGVAIKPGSLRKSEVYHRMVATDPDQVMPPPESNLTLSPTEIAYISKWIEQGAEYKPHWAFTKPEKKKVPKADKDWVNNEIDYFVVAKLQENDIEPSPMARREILIRRLYFDLTGLPPSTEEVKRIMADSTPDYYERLVDSLLALPSYGERMAAHWLDVARFADSEGYLDDFHHEMWPYRDWVIDAYNKNLAYDDFILWQVGGDQIPESTHEQRLATAFNRLHKQNSEGGVIPEEFRVEYVADRTNTIGAAFMGLTVACARCHDHKYDPISQKDYFELFSFFNSTVERGDAIFAYNSIENGNDAPPELSMNAGPVMPVPGDESVAKLWEFLKREIKTKSSNIQEEVLKRKPLAQEWASSNPSPKVMERLVDDATMVHLDFDQSANGISKDRAKGSKDAKYYGHAFVPGKKGLALEYQEGQLIADGSRISFERTEPFTVSFWIKTPKKFDEARVFYNGNGRIQGYRGWDVVLDSTRLSFRLSHAHPYQSLDLRLKEELPLNEWQHFVWTYDGSSNARGMKIYQNGQLKDAEILRNNVLRSTKPYTDKRATVYMHYQGLILGASHYDQHFDGGFLDDVRILNVEAGQIMAQYLYNEKLGRESFQQAMASTSEVATEFYALHLDEKLKKERDALREIQLREVETMDTVQEIMVMGDLDKERPTYILDRGMYDAPTDRVGRDVPETILPWPEDLPRNRYGLGKWLVHEDNPLTARVAVNQIWYLMFGQGLVSTNEDFGNQGALPSHPELLDWLAVDFMENGWDVKRLVRQMVTSATYKQSSVVREDLKDIDPDNILLARSPRYRRSAEMVRDNVLAASGLLEPKIGGESVFPYQPEGLWRETITHAFFPDYEVDYENGLYRRSLYTFWKRNVPAPGMLVFDASNRSECQVERQRSNTPLQALVLLNSPQVIEACRVLSEKIWEETSFDLPGAIDGVFMALIGRTPTQQEKNILTRQYHEEKDYFVSKPFEARKYLSIGEMDPAPEIPMIENAALARVANTVLNSTEAYYKN</sequence>
<dbReference type="Pfam" id="PF13385">
    <property type="entry name" value="Laminin_G_3"/>
    <property type="match status" value="1"/>
</dbReference>
<feature type="domain" description="DUF1553" evidence="2">
    <location>
        <begin position="782"/>
        <end position="1040"/>
    </location>
</feature>
<gene>
    <name evidence="4" type="ORF">D7Z94_18045</name>
</gene>